<dbReference type="Pfam" id="PF00486">
    <property type="entry name" value="Trans_reg_C"/>
    <property type="match status" value="1"/>
</dbReference>
<protein>
    <submittedName>
        <fullName evidence="8">Response regulator</fullName>
    </submittedName>
</protein>
<dbReference type="InterPro" id="IPR001789">
    <property type="entry name" value="Sig_transdc_resp-reg_receiver"/>
</dbReference>
<reference evidence="8 9" key="1">
    <citation type="submission" date="2022-08" db="EMBL/GenBank/DDBJ databases">
        <title>Paenibacillus endoradicis sp. nov., Paenibacillus radicibacter sp. nov and Paenibacillus pararadicis sp. nov., three cold-adapted plant growth-promoting bacteria isolated from root of Larix gmelinii in Great Khingan.</title>
        <authorList>
            <person name="Xue H."/>
        </authorList>
    </citation>
    <scope>NUCLEOTIDE SEQUENCE [LARGE SCALE GENOMIC DNA]</scope>
    <source>
        <strain evidence="8 9">N5-1-1-5</strain>
    </source>
</reference>
<dbReference type="Proteomes" id="UP001300012">
    <property type="component" value="Unassembled WGS sequence"/>
</dbReference>
<dbReference type="PROSITE" id="PS50110">
    <property type="entry name" value="RESPONSE_REGULATORY"/>
    <property type="match status" value="1"/>
</dbReference>
<keyword evidence="9" id="KW-1185">Reference proteome</keyword>
<feature type="modified residue" description="4-aspartylphosphate" evidence="6">
    <location>
        <position position="51"/>
    </location>
</feature>
<dbReference type="SUPFAM" id="SSF46894">
    <property type="entry name" value="C-terminal effector domain of the bipartite response regulators"/>
    <property type="match status" value="1"/>
</dbReference>
<dbReference type="PANTHER" id="PTHR35807">
    <property type="entry name" value="TRANSCRIPTIONAL REGULATOR REDD-RELATED"/>
    <property type="match status" value="1"/>
</dbReference>
<dbReference type="SMART" id="SM00448">
    <property type="entry name" value="REC"/>
    <property type="match status" value="1"/>
</dbReference>
<comment type="caution">
    <text evidence="8">The sequence shown here is derived from an EMBL/GenBank/DDBJ whole genome shotgun (WGS) entry which is preliminary data.</text>
</comment>
<organism evidence="8 9">
    <name type="scientific">Paenibacillus radicis</name>
    <name type="common">ex Xue et al. 2023</name>
    <dbReference type="NCBI Taxonomy" id="2972489"/>
    <lineage>
        <taxon>Bacteria</taxon>
        <taxon>Bacillati</taxon>
        <taxon>Bacillota</taxon>
        <taxon>Bacilli</taxon>
        <taxon>Bacillales</taxon>
        <taxon>Paenibacillaceae</taxon>
        <taxon>Paenibacillus</taxon>
    </lineage>
</organism>
<sequence length="378" mass="43885">MLLVEDEKPILELMKVIIGRNPHFTIIGAYSNPLEALTNFSELQPDIAFLDVEMPKLNGLELAQRMNDISDRTRIIFTTAYKEYALEAFKVYAFDYLLKPVTPDAIERITARLMKLDSHSAAVEQPALTSIRCFGGFEVRNSQGALVRWPTRKTEELFAFFLCYPNQVISKWHLADWLWPEMNEDRASHNLHNTIYRLKKVLKEHEIAMDIIKTNEGYMLETMNTSYDLLEFHKTATGSLQSEALAERLCALYRGHLLERKDYLWKAQLEVVYSKQFSSLVRNLVQADMAAQQWSKAEKKLDAYLSIYTLDEEMHQLLMQLYAVSGKIEQIPKHYNHFEALYRKEFGMEPSPEMRSRVAAYLDDKGIGYSNSELDTIR</sequence>
<keyword evidence="4" id="KW-0238">DNA-binding</keyword>
<evidence type="ECO:0000256" key="1">
    <source>
        <dbReference type="ARBA" id="ARBA00005820"/>
    </source>
</evidence>
<accession>A0ABT1YU96</accession>
<gene>
    <name evidence="8" type="ORF">NV381_32355</name>
</gene>
<keyword evidence="2" id="KW-0902">Two-component regulatory system</keyword>
<name>A0ABT1YU96_9BACL</name>
<proteinExistence type="inferred from homology"/>
<evidence type="ECO:0000256" key="3">
    <source>
        <dbReference type="ARBA" id="ARBA00023015"/>
    </source>
</evidence>
<evidence type="ECO:0000256" key="5">
    <source>
        <dbReference type="ARBA" id="ARBA00023163"/>
    </source>
</evidence>
<dbReference type="InterPro" id="IPR005158">
    <property type="entry name" value="BTAD"/>
</dbReference>
<dbReference type="InterPro" id="IPR011990">
    <property type="entry name" value="TPR-like_helical_dom_sf"/>
</dbReference>
<dbReference type="RefSeq" id="WP_258217479.1">
    <property type="nucleotide sequence ID" value="NZ_JANQBD010000033.1"/>
</dbReference>
<dbReference type="SUPFAM" id="SSF52172">
    <property type="entry name" value="CheY-like"/>
    <property type="match status" value="1"/>
</dbReference>
<evidence type="ECO:0000256" key="6">
    <source>
        <dbReference type="PROSITE-ProRule" id="PRU00169"/>
    </source>
</evidence>
<dbReference type="InterPro" id="IPR001867">
    <property type="entry name" value="OmpR/PhoB-type_DNA-bd"/>
</dbReference>
<evidence type="ECO:0000259" key="7">
    <source>
        <dbReference type="PROSITE" id="PS50110"/>
    </source>
</evidence>
<evidence type="ECO:0000313" key="8">
    <source>
        <dbReference type="EMBL" id="MCR8635893.1"/>
    </source>
</evidence>
<dbReference type="Gene3D" id="1.10.10.10">
    <property type="entry name" value="Winged helix-like DNA-binding domain superfamily/Winged helix DNA-binding domain"/>
    <property type="match status" value="1"/>
</dbReference>
<dbReference type="Pfam" id="PF00072">
    <property type="entry name" value="Response_reg"/>
    <property type="match status" value="1"/>
</dbReference>
<dbReference type="InterPro" id="IPR036388">
    <property type="entry name" value="WH-like_DNA-bd_sf"/>
</dbReference>
<evidence type="ECO:0000256" key="4">
    <source>
        <dbReference type="ARBA" id="ARBA00023125"/>
    </source>
</evidence>
<evidence type="ECO:0000313" key="9">
    <source>
        <dbReference type="Proteomes" id="UP001300012"/>
    </source>
</evidence>
<comment type="similarity">
    <text evidence="1">Belongs to the AfsR/DnrI/RedD regulatory family.</text>
</comment>
<dbReference type="SMART" id="SM00862">
    <property type="entry name" value="Trans_reg_C"/>
    <property type="match status" value="1"/>
</dbReference>
<dbReference type="InterPro" id="IPR051677">
    <property type="entry name" value="AfsR-DnrI-RedD_regulator"/>
</dbReference>
<dbReference type="Pfam" id="PF03704">
    <property type="entry name" value="BTAD"/>
    <property type="match status" value="1"/>
</dbReference>
<keyword evidence="6" id="KW-0597">Phosphoprotein</keyword>
<dbReference type="Gene3D" id="1.25.40.10">
    <property type="entry name" value="Tetratricopeptide repeat domain"/>
    <property type="match status" value="1"/>
</dbReference>
<keyword evidence="5" id="KW-0804">Transcription</keyword>
<dbReference type="InterPro" id="IPR011006">
    <property type="entry name" value="CheY-like_superfamily"/>
</dbReference>
<feature type="domain" description="Response regulatory" evidence="7">
    <location>
        <begin position="1"/>
        <end position="114"/>
    </location>
</feature>
<keyword evidence="3" id="KW-0805">Transcription regulation</keyword>
<dbReference type="Gene3D" id="3.40.50.2300">
    <property type="match status" value="1"/>
</dbReference>
<dbReference type="SMART" id="SM01043">
    <property type="entry name" value="BTAD"/>
    <property type="match status" value="1"/>
</dbReference>
<dbReference type="InterPro" id="IPR016032">
    <property type="entry name" value="Sig_transdc_resp-reg_C-effctor"/>
</dbReference>
<evidence type="ECO:0000256" key="2">
    <source>
        <dbReference type="ARBA" id="ARBA00023012"/>
    </source>
</evidence>
<dbReference type="SUPFAM" id="SSF48452">
    <property type="entry name" value="TPR-like"/>
    <property type="match status" value="1"/>
</dbReference>
<dbReference type="EMBL" id="JANQBD010000033">
    <property type="protein sequence ID" value="MCR8635893.1"/>
    <property type="molecule type" value="Genomic_DNA"/>
</dbReference>